<dbReference type="EMBL" id="JANPWB010000011">
    <property type="protein sequence ID" value="KAJ1128524.1"/>
    <property type="molecule type" value="Genomic_DNA"/>
</dbReference>
<keyword evidence="2" id="KW-1185">Reference proteome</keyword>
<gene>
    <name evidence="1" type="ORF">NDU88_006902</name>
</gene>
<sequence length="328" mass="37181">MLLGNLDKYFALKVCIGITRITFFQRKQESELIDKYVSELCKLGIDCAFGGLLEEFIQDKVVKHAFNPAIQERLLMKGDACLNDVLVIVHKAETSSRCASALKTELKELIETLAKIKANRKYKYAGNKDKSEKESNKSTKYYRCGSAEQLTFVKYCPARKVQFGTCVIMGHYGKLCRKRLKSIKCVRDSDEANKDSSSSEQSSEEYCSDLRTKMTWNVKDGCLVVQNKPECRMKIGGVGIKVYADSGSPYFIINEEVWKTCFVNKVSSKLFPLDIDLEGYGSEKIDITGCRYFKFEFKNCSAYGKLYISKKGPSVLRLKDQKSLHISA</sequence>
<comment type="caution">
    <text evidence="1">The sequence shown here is derived from an EMBL/GenBank/DDBJ whole genome shotgun (WGS) entry which is preliminary data.</text>
</comment>
<proteinExistence type="predicted"/>
<dbReference type="AlphaFoldDB" id="A0AAV7PNR1"/>
<protein>
    <submittedName>
        <fullName evidence="1">Uncharacterized protein</fullName>
    </submittedName>
</protein>
<reference evidence="1" key="1">
    <citation type="journal article" date="2022" name="bioRxiv">
        <title>Sequencing and chromosome-scale assembly of the giantPleurodeles waltlgenome.</title>
        <authorList>
            <person name="Brown T."/>
            <person name="Elewa A."/>
            <person name="Iarovenko S."/>
            <person name="Subramanian E."/>
            <person name="Araus A.J."/>
            <person name="Petzold A."/>
            <person name="Susuki M."/>
            <person name="Suzuki K.-i.T."/>
            <person name="Hayashi T."/>
            <person name="Toyoda A."/>
            <person name="Oliveira C."/>
            <person name="Osipova E."/>
            <person name="Leigh N.D."/>
            <person name="Simon A."/>
            <person name="Yun M.H."/>
        </authorList>
    </citation>
    <scope>NUCLEOTIDE SEQUENCE</scope>
    <source>
        <strain evidence="1">20211129_DDA</strain>
        <tissue evidence="1">Liver</tissue>
    </source>
</reference>
<accession>A0AAV7PNR1</accession>
<name>A0AAV7PNR1_PLEWA</name>
<evidence type="ECO:0000313" key="2">
    <source>
        <dbReference type="Proteomes" id="UP001066276"/>
    </source>
</evidence>
<evidence type="ECO:0000313" key="1">
    <source>
        <dbReference type="EMBL" id="KAJ1128524.1"/>
    </source>
</evidence>
<organism evidence="1 2">
    <name type="scientific">Pleurodeles waltl</name>
    <name type="common">Iberian ribbed newt</name>
    <dbReference type="NCBI Taxonomy" id="8319"/>
    <lineage>
        <taxon>Eukaryota</taxon>
        <taxon>Metazoa</taxon>
        <taxon>Chordata</taxon>
        <taxon>Craniata</taxon>
        <taxon>Vertebrata</taxon>
        <taxon>Euteleostomi</taxon>
        <taxon>Amphibia</taxon>
        <taxon>Batrachia</taxon>
        <taxon>Caudata</taxon>
        <taxon>Salamandroidea</taxon>
        <taxon>Salamandridae</taxon>
        <taxon>Pleurodelinae</taxon>
        <taxon>Pleurodeles</taxon>
    </lineage>
</organism>
<dbReference type="Proteomes" id="UP001066276">
    <property type="component" value="Chromosome 7"/>
</dbReference>